<gene>
    <name evidence="7" type="ORF">C7384_10275</name>
</gene>
<organism evidence="7 8">
    <name type="scientific">Convivina intestini</name>
    <dbReference type="NCBI Taxonomy" id="1505726"/>
    <lineage>
        <taxon>Bacteria</taxon>
        <taxon>Bacillati</taxon>
        <taxon>Bacillota</taxon>
        <taxon>Bacilli</taxon>
        <taxon>Lactobacillales</taxon>
        <taxon>Lactobacillaceae</taxon>
        <taxon>Convivina</taxon>
    </lineage>
</organism>
<dbReference type="Pfam" id="PF03649">
    <property type="entry name" value="UPF0014"/>
    <property type="match status" value="1"/>
</dbReference>
<proteinExistence type="inferred from homology"/>
<keyword evidence="8" id="KW-1185">Reference proteome</keyword>
<evidence type="ECO:0000256" key="1">
    <source>
        <dbReference type="ARBA" id="ARBA00004141"/>
    </source>
</evidence>
<feature type="transmembrane region" description="Helical" evidence="6">
    <location>
        <begin position="191"/>
        <end position="211"/>
    </location>
</feature>
<feature type="transmembrane region" description="Helical" evidence="6">
    <location>
        <begin position="124"/>
        <end position="144"/>
    </location>
</feature>
<dbReference type="PANTHER" id="PTHR30028:SF0">
    <property type="entry name" value="PROTEIN ALUMINUM SENSITIVE 3"/>
    <property type="match status" value="1"/>
</dbReference>
<evidence type="ECO:0000256" key="6">
    <source>
        <dbReference type="SAM" id="Phobius"/>
    </source>
</evidence>
<protein>
    <submittedName>
        <fullName evidence="7">Putative ABC transport system permease protein</fullName>
    </submittedName>
</protein>
<dbReference type="PANTHER" id="PTHR30028">
    <property type="entry name" value="UPF0014 INNER MEMBRANE PROTEIN YBBM-RELATED"/>
    <property type="match status" value="1"/>
</dbReference>
<feature type="transmembrane region" description="Helical" evidence="6">
    <location>
        <begin position="93"/>
        <end position="118"/>
    </location>
</feature>
<evidence type="ECO:0000256" key="3">
    <source>
        <dbReference type="ARBA" id="ARBA00022692"/>
    </source>
</evidence>
<feature type="transmembrane region" description="Helical" evidence="6">
    <location>
        <begin position="62"/>
        <end position="81"/>
    </location>
</feature>
<feature type="transmembrane region" description="Helical" evidence="6">
    <location>
        <begin position="6"/>
        <end position="26"/>
    </location>
</feature>
<comment type="subcellular location">
    <subcellularLocation>
        <location evidence="1">Membrane</location>
        <topology evidence="1">Multi-pass membrane protein</topology>
    </subcellularLocation>
</comment>
<evidence type="ECO:0000256" key="2">
    <source>
        <dbReference type="ARBA" id="ARBA00005268"/>
    </source>
</evidence>
<reference evidence="7 8" key="1">
    <citation type="submission" date="2018-04" db="EMBL/GenBank/DDBJ databases">
        <title>Genomic Encyclopedia of Type Strains, Phase IV (KMG-IV): sequencing the most valuable type-strain genomes for metagenomic binning, comparative biology and taxonomic classification.</title>
        <authorList>
            <person name="Goeker M."/>
        </authorList>
    </citation>
    <scope>NUCLEOTIDE SEQUENCE [LARGE SCALE GENOMIC DNA]</scope>
    <source>
        <strain evidence="7 8">DSM 28795</strain>
    </source>
</reference>
<keyword evidence="3 6" id="KW-0812">Transmembrane</keyword>
<dbReference type="RefSeq" id="WP_089938288.1">
    <property type="nucleotide sequence ID" value="NZ_CAKOEX010000002.1"/>
</dbReference>
<comment type="caution">
    <text evidence="7">The sequence shown here is derived from an EMBL/GenBank/DDBJ whole genome shotgun (WGS) entry which is preliminary data.</text>
</comment>
<dbReference type="GO" id="GO:0005886">
    <property type="term" value="C:plasma membrane"/>
    <property type="evidence" value="ECO:0007669"/>
    <property type="project" value="TreeGrafter"/>
</dbReference>
<evidence type="ECO:0000313" key="7">
    <source>
        <dbReference type="EMBL" id="PVY85255.1"/>
    </source>
</evidence>
<dbReference type="Proteomes" id="UP000245433">
    <property type="component" value="Unassembled WGS sequence"/>
</dbReference>
<comment type="similarity">
    <text evidence="2">Belongs to the UPF0014 family.</text>
</comment>
<accession>A0A2U1DC40</accession>
<name>A0A2U1DC40_9LACO</name>
<dbReference type="AlphaFoldDB" id="A0A2U1DC40"/>
<sequence>MINKTVEISNLSLGLAFVMVVISLVISYQQKLGLEKETLISVARAIVQLIVVGYLLRFVFHVNNLVLTITMMAFILFNASYNGEKRARGISHSLRISFVALLLGGGTTMLLLVLTGAIKPVPWQLVPVTGMVMNNAMIAVGLVYRSLGQMYTDQKNQVFERLALGANPKEASGDIIKQAIKFGMQPTIDSIKTLGLVSLPGMMSGLIMAGVEPVLAIKYQIMVTFMILSSTALSSVYASYAAYKRFFDENWVLQLPKDK</sequence>
<keyword evidence="4 6" id="KW-1133">Transmembrane helix</keyword>
<evidence type="ECO:0000256" key="5">
    <source>
        <dbReference type="ARBA" id="ARBA00023136"/>
    </source>
</evidence>
<evidence type="ECO:0000313" key="8">
    <source>
        <dbReference type="Proteomes" id="UP000245433"/>
    </source>
</evidence>
<keyword evidence="5 6" id="KW-0472">Membrane</keyword>
<dbReference type="EMBL" id="QEKT01000002">
    <property type="protein sequence ID" value="PVY85255.1"/>
    <property type="molecule type" value="Genomic_DNA"/>
</dbReference>
<dbReference type="OrthoDB" id="9791807at2"/>
<dbReference type="InterPro" id="IPR005226">
    <property type="entry name" value="UPF0014_fam"/>
</dbReference>
<evidence type="ECO:0000256" key="4">
    <source>
        <dbReference type="ARBA" id="ARBA00022989"/>
    </source>
</evidence>
<feature type="transmembrane region" description="Helical" evidence="6">
    <location>
        <begin position="217"/>
        <end position="240"/>
    </location>
</feature>